<comment type="subunit">
    <text evidence="1">Homohexamer.</text>
</comment>
<dbReference type="SUPFAM" id="SSF75138">
    <property type="entry name" value="HprK N-terminal domain-like"/>
    <property type="match status" value="1"/>
</dbReference>
<evidence type="ECO:0000313" key="3">
    <source>
        <dbReference type="Proteomes" id="UP000266489"/>
    </source>
</evidence>
<reference evidence="2 3" key="1">
    <citation type="submission" date="2018-09" db="EMBL/GenBank/DDBJ databases">
        <title>Discovery and Ecogenomic Context for Candidatus Cryosericales, a Global Caldiserica Order Active in Thawing Permafrost.</title>
        <authorList>
            <person name="Martinez M.A."/>
            <person name="Woodcroft B.J."/>
            <person name="Ignacio Espinoza J.C."/>
            <person name="Zayed A."/>
            <person name="Singleton C.M."/>
            <person name="Boyd J."/>
            <person name="Li Y.-F."/>
            <person name="Purvine S."/>
            <person name="Maughan H."/>
            <person name="Hodgkins S.B."/>
            <person name="Anderson D."/>
            <person name="Sederholm M."/>
            <person name="Temperton B."/>
            <person name="Saleska S.R."/>
            <person name="Tyson G.W."/>
            <person name="Rich V.I."/>
        </authorList>
    </citation>
    <scope>NUCLEOTIDE SEQUENCE [LARGE SCALE GENOMIC DNA]</scope>
    <source>
        <strain evidence="2 3">SMC5</strain>
    </source>
</reference>
<sequence length="110" mass="11754">MIVHDVIESLGADVAVEGDTTRQVTSGYTCDLLSEVIAKATLGSAWATIQTHVNVIAVAAMVGISVIIVCEGRTCEPDVVERAVKEHMTVLYSRDSAYTVSGKLYILGLR</sequence>
<evidence type="ECO:0000256" key="1">
    <source>
        <dbReference type="ARBA" id="ARBA00011643"/>
    </source>
</evidence>
<accession>A0A398D5R1</accession>
<dbReference type="Proteomes" id="UP000266489">
    <property type="component" value="Unassembled WGS sequence"/>
</dbReference>
<dbReference type="EMBL" id="QXIU01000137">
    <property type="protein sequence ID" value="RIE10602.1"/>
    <property type="molecule type" value="Genomic_DNA"/>
</dbReference>
<comment type="caution">
    <text evidence="2">The sequence shown here is derived from an EMBL/GenBank/DDBJ whole genome shotgun (WGS) entry which is preliminary data.</text>
</comment>
<dbReference type="Gene3D" id="3.40.1390.20">
    <property type="entry name" value="HprK N-terminal domain-like"/>
    <property type="match status" value="1"/>
</dbReference>
<dbReference type="OrthoDB" id="9800356at2"/>
<name>A0A398D5R1_9BACT</name>
<dbReference type="AlphaFoldDB" id="A0A398D5R1"/>
<protein>
    <submittedName>
        <fullName evidence="2">Iron-sulfur binding hydrogenase</fullName>
    </submittedName>
</protein>
<evidence type="ECO:0000313" key="2">
    <source>
        <dbReference type="EMBL" id="RIE10602.1"/>
    </source>
</evidence>
<organism evidence="2 3">
    <name type="scientific">Candidatus Cryosericum odellii</name>
    <dbReference type="NCBI Taxonomy" id="2290917"/>
    <lineage>
        <taxon>Bacteria</taxon>
        <taxon>Pseudomonadati</taxon>
        <taxon>Caldisericota/Cryosericota group</taxon>
        <taxon>Candidatus Cryosericota</taxon>
        <taxon>Candidatus Cryosericia</taxon>
        <taxon>Candidatus Cryosericales</taxon>
        <taxon>Candidatus Cryosericaceae</taxon>
        <taxon>Candidatus Cryosericum</taxon>
    </lineage>
</organism>
<dbReference type="RefSeq" id="WP_119119951.1">
    <property type="nucleotide sequence ID" value="NZ_QXIU01000137.1"/>
</dbReference>
<proteinExistence type="predicted"/>
<gene>
    <name evidence="2" type="ORF">SMC5_05745</name>
</gene>
<dbReference type="InterPro" id="IPR028979">
    <property type="entry name" value="Ser_kin/Pase_Hpr-like_N_sf"/>
</dbReference>